<keyword evidence="5" id="KW-0832">Ubl conjugation</keyword>
<dbReference type="GO" id="GO:0005886">
    <property type="term" value="C:plasma membrane"/>
    <property type="evidence" value="ECO:0007669"/>
    <property type="project" value="UniProtKB-SubCell"/>
</dbReference>
<evidence type="ECO:0000313" key="15">
    <source>
        <dbReference type="Proteomes" id="UP000694544"/>
    </source>
</evidence>
<dbReference type="Ensembl" id="ENSMMST00000023972.1">
    <property type="protein sequence ID" value="ENSMMSP00000021689.1"/>
    <property type="gene ID" value="ENSMMSG00000016319.1"/>
</dbReference>
<evidence type="ECO:0000256" key="8">
    <source>
        <dbReference type="ARBA" id="ARBA00023139"/>
    </source>
</evidence>
<dbReference type="InterPro" id="IPR008952">
    <property type="entry name" value="Tetraspanin_EC2_sf"/>
</dbReference>
<comment type="subunit">
    <text evidence="11">Interacts with integrins ITGA3:ITGB1, ITGA5:ITGB1, ITGA3:ITGB1 and ITGA6:ITGB4 and with CD9 and CD181. Interacts (via the second extracellular domain) with integrin ITGAV:ITGB3. Interacts with ITGA3; this interaction modulates ITGA3 glycosylation pattern. Interacts with F11R. Interacts with RAC1 and CDC42; these interactions mediate physical association of RAC1 and CDC42 with integrin adhesion receptor complexes.</text>
</comment>
<dbReference type="PANTHER" id="PTHR19282">
    <property type="entry name" value="TETRASPANIN"/>
    <property type="match status" value="1"/>
</dbReference>
<evidence type="ECO:0000256" key="10">
    <source>
        <dbReference type="ARBA" id="ARBA00023288"/>
    </source>
</evidence>
<keyword evidence="9" id="KW-0325">Glycoprotein</keyword>
<evidence type="ECO:0000256" key="13">
    <source>
        <dbReference type="RuleBase" id="RU361218"/>
    </source>
</evidence>
<dbReference type="InterPro" id="IPR000301">
    <property type="entry name" value="Tetraspanin_animals"/>
</dbReference>
<organism evidence="14 15">
    <name type="scientific">Moschus moschiferus</name>
    <name type="common">Siberian musk deer</name>
    <name type="synonym">Moschus sibiricus</name>
    <dbReference type="NCBI Taxonomy" id="68415"/>
    <lineage>
        <taxon>Eukaryota</taxon>
        <taxon>Metazoa</taxon>
        <taxon>Chordata</taxon>
        <taxon>Craniata</taxon>
        <taxon>Vertebrata</taxon>
        <taxon>Euteleostomi</taxon>
        <taxon>Mammalia</taxon>
        <taxon>Eutheria</taxon>
        <taxon>Laurasiatheria</taxon>
        <taxon>Artiodactyla</taxon>
        <taxon>Ruminantia</taxon>
        <taxon>Pecora</taxon>
        <taxon>Moschidae</taxon>
        <taxon>Moschus</taxon>
    </lineage>
</organism>
<comment type="subcellular location">
    <subcellularLocation>
        <location evidence="1">Cell membrane</location>
        <topology evidence="1">Multi-pass membrane protein</topology>
    </subcellularLocation>
    <subcellularLocation>
        <location evidence="13">Membrane</location>
        <topology evidence="13">Multi-pass membrane protein</topology>
    </subcellularLocation>
</comment>
<evidence type="ECO:0000256" key="6">
    <source>
        <dbReference type="ARBA" id="ARBA00022989"/>
    </source>
</evidence>
<dbReference type="Gene3D" id="1.10.1450.10">
    <property type="entry name" value="Tetraspanin"/>
    <property type="match status" value="1"/>
</dbReference>
<keyword evidence="10" id="KW-0449">Lipoprotein</keyword>
<dbReference type="PANTHER" id="PTHR19282:SF487">
    <property type="entry name" value="CD151 ANTIGEN"/>
    <property type="match status" value="1"/>
</dbReference>
<evidence type="ECO:0000256" key="9">
    <source>
        <dbReference type="ARBA" id="ARBA00023180"/>
    </source>
</evidence>
<dbReference type="PRINTS" id="PR00259">
    <property type="entry name" value="TMFOUR"/>
</dbReference>
<dbReference type="AlphaFoldDB" id="A0A8C6DV82"/>
<dbReference type="InterPro" id="IPR018499">
    <property type="entry name" value="Tetraspanin/Peripherin"/>
</dbReference>
<dbReference type="SUPFAM" id="SSF48652">
    <property type="entry name" value="Tetraspanin"/>
    <property type="match status" value="1"/>
</dbReference>
<name>A0A8C6DV82_MOSMO</name>
<evidence type="ECO:0000256" key="1">
    <source>
        <dbReference type="ARBA" id="ARBA00004651"/>
    </source>
</evidence>
<dbReference type="GeneTree" id="ENSGT00940000157760"/>
<evidence type="ECO:0000256" key="2">
    <source>
        <dbReference type="ARBA" id="ARBA00006840"/>
    </source>
</evidence>
<reference evidence="14" key="2">
    <citation type="submission" date="2025-09" db="UniProtKB">
        <authorList>
            <consortium name="Ensembl"/>
        </authorList>
    </citation>
    <scope>IDENTIFICATION</scope>
</reference>
<keyword evidence="15" id="KW-1185">Reference proteome</keyword>
<evidence type="ECO:0000313" key="14">
    <source>
        <dbReference type="Ensembl" id="ENSMMSP00000021689.1"/>
    </source>
</evidence>
<dbReference type="Proteomes" id="UP000694544">
    <property type="component" value="Unplaced"/>
</dbReference>
<feature type="transmembrane region" description="Helical" evidence="13">
    <location>
        <begin position="147"/>
        <end position="170"/>
    </location>
</feature>
<evidence type="ECO:0000256" key="3">
    <source>
        <dbReference type="ARBA" id="ARBA00022475"/>
    </source>
</evidence>
<accession>A0A8C6DV82</accession>
<evidence type="ECO:0000256" key="7">
    <source>
        <dbReference type="ARBA" id="ARBA00023136"/>
    </source>
</evidence>
<keyword evidence="7 13" id="KW-0472">Membrane</keyword>
<keyword evidence="12" id="KW-1015">Disulfide bond</keyword>
<evidence type="ECO:0000256" key="5">
    <source>
        <dbReference type="ARBA" id="ARBA00022843"/>
    </source>
</evidence>
<keyword evidence="3" id="KW-1003">Cell membrane</keyword>
<evidence type="ECO:0000256" key="12">
    <source>
        <dbReference type="PIRSR" id="PIRSR002419-1"/>
    </source>
</evidence>
<evidence type="ECO:0000256" key="4">
    <source>
        <dbReference type="ARBA" id="ARBA00022692"/>
    </source>
</evidence>
<comment type="similarity">
    <text evidence="2 13">Belongs to the tetraspanin (TM4SF) family.</text>
</comment>
<dbReference type="Pfam" id="PF00335">
    <property type="entry name" value="Tetraspanin"/>
    <property type="match status" value="1"/>
</dbReference>
<reference evidence="14" key="1">
    <citation type="submission" date="2025-08" db="UniProtKB">
        <authorList>
            <consortium name="Ensembl"/>
        </authorList>
    </citation>
    <scope>IDENTIFICATION</scope>
</reference>
<evidence type="ECO:0000256" key="11">
    <source>
        <dbReference type="ARBA" id="ARBA00046947"/>
    </source>
</evidence>
<keyword evidence="6 13" id="KW-1133">Transmembrane helix</keyword>
<keyword evidence="4 13" id="KW-0812">Transmembrane</keyword>
<dbReference type="GO" id="GO:0016477">
    <property type="term" value="P:cell migration"/>
    <property type="evidence" value="ECO:0007669"/>
    <property type="project" value="TreeGrafter"/>
</dbReference>
<proteinExistence type="inferred from homology"/>
<comment type="caution">
    <text evidence="13">Lacks conserved residue(s) required for the propagation of feature annotation.</text>
</comment>
<dbReference type="CDD" id="cd03155">
    <property type="entry name" value="CD151_like_LEL"/>
    <property type="match status" value="1"/>
</dbReference>
<dbReference type="PIRSF" id="PIRSF002419">
    <property type="entry name" value="Tetraspanin"/>
    <property type="match status" value="1"/>
</dbReference>
<feature type="disulfide bond" evidence="12">
    <location>
        <begin position="74"/>
        <end position="94"/>
    </location>
</feature>
<keyword evidence="8" id="KW-0564">Palmitate</keyword>
<feature type="transmembrane region" description="Helical" evidence="13">
    <location>
        <begin position="12"/>
        <end position="32"/>
    </location>
</feature>
<protein>
    <recommendedName>
        <fullName evidence="13">Tetraspanin</fullName>
    </recommendedName>
</protein>
<sequence>MGEFGEKILLRLYCILLLTIFLLEIIAGVYVYSQQLDAELKENLKDTVTKGHRQPGHEGGSSAVDKLQQEFRCCGSNNSQAWQDSEWDWKDSECIRSGQAGGHVVADSCCKTMVDGRGRWDPASNIYKVEGGCIPMLETLIQEHLRISGAMGLGIACVQVFGMLFTSCLYKSLKLGHC</sequence>